<sequence length="553" mass="62920">MTSENTISNGLTQLLLGKILITSSMTRNTMMFTIDSPDDQWYTRGTAISVPNTVIQLAIENSSHLEQSSLALETPAEHQPLVTRNTLVYTKPTVNLAPVIGTKMHLSFVKMAIPACKVLLAPLTKCNTELIFLSGLGGRYLHWVFNYVAASEPAFEEPGEHIPEEDAEEEMTEEGSVSFLEHNLKCHEYNSASEAQGELELMLKEAMDDNMFATTVFTKFPDLAPEIQDMIWDFTTEEKRIIEVHLWKSCAKWMIIYASTDAKNPSILSVCKAARERGLLKYKALTVNNSWRRDKKMYDDNQEKLGLPLNFIGPEASATNFRCYINYDRDTIFINTEHSRANEDVFPSGTQTWREAFGYQFLKDLYFSSAGDQIKNIAIDYRVAEKWLDTGRRNWQYCQVFAAMPLLTKLEIVWADHRGLEDLIEKECCTRKYMVVEGAPKPLANEDRYGAKFPCEGLHRRVKNFKEIGSSAGDQRDNCAFEQFASGKTSVTWKENIMSAVRDNRPRNPVGSDPFHFVGGKSRYRDLDDLKLSQVCAEREKKQANLHEASCNH</sequence>
<dbReference type="Pfam" id="PF20150">
    <property type="entry name" value="2EXR"/>
    <property type="match status" value="1"/>
</dbReference>
<evidence type="ECO:0000313" key="2">
    <source>
        <dbReference type="EMBL" id="QSZ30709.1"/>
    </source>
</evidence>
<feature type="domain" description="2EXR" evidence="1">
    <location>
        <begin position="217"/>
        <end position="332"/>
    </location>
</feature>
<dbReference type="EMBL" id="CP063406">
    <property type="protein sequence ID" value="QSZ30709.1"/>
    <property type="molecule type" value="Genomic_DNA"/>
</dbReference>
<dbReference type="PANTHER" id="PTHR35910">
    <property type="entry name" value="2EXR DOMAIN-CONTAINING PROTEIN"/>
    <property type="match status" value="1"/>
</dbReference>
<gene>
    <name evidence="2" type="ORF">DSL72_000267</name>
</gene>
<protein>
    <recommendedName>
        <fullName evidence="1">2EXR domain-containing protein</fullName>
    </recommendedName>
</protein>
<dbReference type="InterPro" id="IPR045518">
    <property type="entry name" value="2EXR"/>
</dbReference>
<keyword evidence="3" id="KW-1185">Reference proteome</keyword>
<dbReference type="AlphaFoldDB" id="A0A8A3P9F5"/>
<dbReference type="PANTHER" id="PTHR35910:SF6">
    <property type="entry name" value="2EXR DOMAIN-CONTAINING PROTEIN"/>
    <property type="match status" value="1"/>
</dbReference>
<dbReference type="OrthoDB" id="3480289at2759"/>
<reference evidence="2" key="1">
    <citation type="submission" date="2020-10" db="EMBL/GenBank/DDBJ databases">
        <title>Genome Sequence of Monilinia vaccinii-corymbosi Sheds Light on Mummy Berry Disease Infection of Blueberry and Mating Type.</title>
        <authorList>
            <person name="Yow A.G."/>
            <person name="Zhang Y."/>
            <person name="Bansal K."/>
            <person name="Eacker S.M."/>
            <person name="Sullivan S."/>
            <person name="Liachko I."/>
            <person name="Cubeta M.A."/>
            <person name="Rollins J.A."/>
            <person name="Ashrafi H."/>
        </authorList>
    </citation>
    <scope>NUCLEOTIDE SEQUENCE</scope>
    <source>
        <strain evidence="2">RL-1</strain>
    </source>
</reference>
<proteinExistence type="predicted"/>
<evidence type="ECO:0000259" key="1">
    <source>
        <dbReference type="Pfam" id="PF20150"/>
    </source>
</evidence>
<organism evidence="2 3">
    <name type="scientific">Monilinia vaccinii-corymbosi</name>
    <dbReference type="NCBI Taxonomy" id="61207"/>
    <lineage>
        <taxon>Eukaryota</taxon>
        <taxon>Fungi</taxon>
        <taxon>Dikarya</taxon>
        <taxon>Ascomycota</taxon>
        <taxon>Pezizomycotina</taxon>
        <taxon>Leotiomycetes</taxon>
        <taxon>Helotiales</taxon>
        <taxon>Sclerotiniaceae</taxon>
        <taxon>Monilinia</taxon>
    </lineage>
</organism>
<accession>A0A8A3P9F5</accession>
<dbReference type="Proteomes" id="UP000672032">
    <property type="component" value="Chromosome 2"/>
</dbReference>
<name>A0A8A3P9F5_9HELO</name>
<evidence type="ECO:0000313" key="3">
    <source>
        <dbReference type="Proteomes" id="UP000672032"/>
    </source>
</evidence>